<organism evidence="4 5">
    <name type="scientific">Granulicella aggregans</name>
    <dbReference type="NCBI Taxonomy" id="474949"/>
    <lineage>
        <taxon>Bacteria</taxon>
        <taxon>Pseudomonadati</taxon>
        <taxon>Acidobacteriota</taxon>
        <taxon>Terriglobia</taxon>
        <taxon>Terriglobales</taxon>
        <taxon>Acidobacteriaceae</taxon>
        <taxon>Granulicella</taxon>
    </lineage>
</organism>
<dbReference type="InterPro" id="IPR001775">
    <property type="entry name" value="GspD/PilQ"/>
</dbReference>
<dbReference type="PRINTS" id="PR01032">
    <property type="entry name" value="PHAGEIV"/>
</dbReference>
<dbReference type="Gene3D" id="1.25.40.10">
    <property type="entry name" value="Tetratricopeptide repeat domain"/>
    <property type="match status" value="1"/>
</dbReference>
<dbReference type="PRINTS" id="PR00811">
    <property type="entry name" value="BCTERIALGSPD"/>
</dbReference>
<accession>A0A7W7ZF31</accession>
<dbReference type="PANTHER" id="PTHR30332">
    <property type="entry name" value="PROBABLE GENERAL SECRETION PATHWAY PROTEIN D"/>
    <property type="match status" value="1"/>
</dbReference>
<feature type="domain" description="Type II/III secretion system secretin-like" evidence="3">
    <location>
        <begin position="386"/>
        <end position="551"/>
    </location>
</feature>
<evidence type="ECO:0000256" key="2">
    <source>
        <dbReference type="SAM" id="MobiDB-lite"/>
    </source>
</evidence>
<evidence type="ECO:0000313" key="4">
    <source>
        <dbReference type="EMBL" id="MBB5058734.1"/>
    </source>
</evidence>
<dbReference type="Pfam" id="PF00263">
    <property type="entry name" value="Secretin"/>
    <property type="match status" value="1"/>
</dbReference>
<dbReference type="SUPFAM" id="SSF48452">
    <property type="entry name" value="TPR-like"/>
    <property type="match status" value="1"/>
</dbReference>
<comment type="similarity">
    <text evidence="1">Belongs to the bacterial secretin family.</text>
</comment>
<feature type="compositionally biased region" description="Polar residues" evidence="2">
    <location>
        <begin position="332"/>
        <end position="341"/>
    </location>
</feature>
<dbReference type="GO" id="GO:0009306">
    <property type="term" value="P:protein secretion"/>
    <property type="evidence" value="ECO:0007669"/>
    <property type="project" value="InterPro"/>
</dbReference>
<dbReference type="Proteomes" id="UP000540989">
    <property type="component" value="Unassembled WGS sequence"/>
</dbReference>
<feature type="region of interest" description="Disordered" evidence="2">
    <location>
        <begin position="332"/>
        <end position="356"/>
    </location>
</feature>
<comment type="caution">
    <text evidence="4">The sequence shown here is derived from an EMBL/GenBank/DDBJ whole genome shotgun (WGS) entry which is preliminary data.</text>
</comment>
<proteinExistence type="inferred from homology"/>
<evidence type="ECO:0000313" key="5">
    <source>
        <dbReference type="Proteomes" id="UP000540989"/>
    </source>
</evidence>
<sequence>MIPVRFKLCLVLIGFVSLPVYSQRPESSYKAGVRAEAKGHLDAAYLAFKAAHDKKPNEPKYLAAYLKARLYASSDHVQKGQSLRDVYKLEDALVEFRRAAEIDSSNFSAFQEIRRTEDLIQRREAEQNQSVQVKTQISQLEKQAGSAAGPVSITFPSNNDITLHLVTTVDMVYKTLGKLAGFNVLIDPEYKPQKIQMELKDVNVRDALSMVALQSKTFWRPVSSNTILVSADNSGKRKEIEQNVMRTFYLKNAATPADLQQAASTLKGILDITRIQTTPEQRSLTIRGTPDQMVLAQKLLLDIDKPRSEVMIEIAVLEISKGRIQTLGINPPTSVSATLQPSGTTSTSTTGTTTTGTTSSGFTLNSFAYLTANNVQISIPGASLTALLSDSNTKVLQKPQIRAMDSEKATLKIGDRIPIATGSYQSGLSNGVNTQFTYIDVGVNVDIVPYIHSNREVTLKMSFEISSVTGEQTVDGVTEPTIGQRRIEHQARLRDGEVNLIGGILQDTESHSLSGYPFLARLPLLKYLFGQENKDHQQSEIVFAITPHIIRSNEVNDDNEKMVDIGTGSSIAYRTIQPADNSAKPATPTVPTPAMPAPAVPQPLKP</sequence>
<dbReference type="RefSeq" id="WP_184218852.1">
    <property type="nucleotide sequence ID" value="NZ_JACHIP010000004.1"/>
</dbReference>
<feature type="region of interest" description="Disordered" evidence="2">
    <location>
        <begin position="579"/>
        <end position="606"/>
    </location>
</feature>
<evidence type="ECO:0000259" key="3">
    <source>
        <dbReference type="Pfam" id="PF00263"/>
    </source>
</evidence>
<feature type="compositionally biased region" description="Pro residues" evidence="2">
    <location>
        <begin position="588"/>
        <end position="606"/>
    </location>
</feature>
<keyword evidence="5" id="KW-1185">Reference proteome</keyword>
<gene>
    <name evidence="4" type="ORF">HDF16_003448</name>
</gene>
<dbReference type="PANTHER" id="PTHR30332:SF17">
    <property type="entry name" value="TYPE IV PILIATION SYSTEM PROTEIN DR_0774-RELATED"/>
    <property type="match status" value="1"/>
</dbReference>
<dbReference type="AlphaFoldDB" id="A0A7W7ZF31"/>
<dbReference type="InterPro" id="IPR011990">
    <property type="entry name" value="TPR-like_helical_dom_sf"/>
</dbReference>
<dbReference type="InterPro" id="IPR050810">
    <property type="entry name" value="Bact_Secretion_Sys_Channel"/>
</dbReference>
<reference evidence="4 5" key="1">
    <citation type="submission" date="2020-08" db="EMBL/GenBank/DDBJ databases">
        <title>Genomic Encyclopedia of Type Strains, Phase IV (KMG-V): Genome sequencing to study the core and pangenomes of soil and plant-associated prokaryotes.</title>
        <authorList>
            <person name="Whitman W."/>
        </authorList>
    </citation>
    <scope>NUCLEOTIDE SEQUENCE [LARGE SCALE GENOMIC DNA]</scope>
    <source>
        <strain evidence="4 5">M8UP14</strain>
    </source>
</reference>
<dbReference type="InterPro" id="IPR004846">
    <property type="entry name" value="T2SS/T3SS_dom"/>
</dbReference>
<name>A0A7W7ZF31_9BACT</name>
<dbReference type="EMBL" id="JACHIP010000004">
    <property type="protein sequence ID" value="MBB5058734.1"/>
    <property type="molecule type" value="Genomic_DNA"/>
</dbReference>
<feature type="compositionally biased region" description="Low complexity" evidence="2">
    <location>
        <begin position="342"/>
        <end position="356"/>
    </location>
</feature>
<dbReference type="GO" id="GO:0015627">
    <property type="term" value="C:type II protein secretion system complex"/>
    <property type="evidence" value="ECO:0007669"/>
    <property type="project" value="TreeGrafter"/>
</dbReference>
<evidence type="ECO:0000256" key="1">
    <source>
        <dbReference type="RuleBase" id="RU004003"/>
    </source>
</evidence>
<protein>
    <submittedName>
        <fullName evidence="4">General secretion pathway protein D</fullName>
    </submittedName>
</protein>